<evidence type="ECO:0000256" key="9">
    <source>
        <dbReference type="RuleBase" id="RU000488"/>
    </source>
</evidence>
<evidence type="ECO:0000256" key="5">
    <source>
        <dbReference type="ARBA" id="ARBA00022737"/>
    </source>
</evidence>
<dbReference type="GO" id="GO:0016020">
    <property type="term" value="C:membrane"/>
    <property type="evidence" value="ECO:0007669"/>
    <property type="project" value="UniProtKB-SubCell"/>
</dbReference>
<evidence type="ECO:0000256" key="6">
    <source>
        <dbReference type="ARBA" id="ARBA00022989"/>
    </source>
</evidence>
<dbReference type="RefSeq" id="XP_025345623.1">
    <property type="nucleotide sequence ID" value="XM_025493272.1"/>
</dbReference>
<evidence type="ECO:0000256" key="10">
    <source>
        <dbReference type="SAM" id="MobiDB-lite"/>
    </source>
</evidence>
<feature type="repeat" description="Solcar" evidence="8">
    <location>
        <begin position="126"/>
        <end position="260"/>
    </location>
</feature>
<dbReference type="PANTHER" id="PTHR45939:SF1">
    <property type="entry name" value="MITOCHONDRIAL THIAMINE PYROPHOSPHATE CARRIER 1-RELATED"/>
    <property type="match status" value="1"/>
</dbReference>
<reference evidence="12 13" key="1">
    <citation type="journal article" date="2018" name="Mol. Biol. Evol.">
        <title>Broad Genomic Sampling Reveals a Smut Pathogenic Ancestry of the Fungal Clade Ustilaginomycotina.</title>
        <authorList>
            <person name="Kijpornyongpan T."/>
            <person name="Mondo S.J."/>
            <person name="Barry K."/>
            <person name="Sandor L."/>
            <person name="Lee J."/>
            <person name="Lipzen A."/>
            <person name="Pangilinan J."/>
            <person name="LaButti K."/>
            <person name="Hainaut M."/>
            <person name="Henrissat B."/>
            <person name="Grigoriev I.V."/>
            <person name="Spatafora J.W."/>
            <person name="Aime M.C."/>
        </authorList>
    </citation>
    <scope>NUCLEOTIDE SEQUENCE [LARGE SCALE GENOMIC DNA]</scope>
    <source>
        <strain evidence="12 13">MCA 4718</strain>
    </source>
</reference>
<evidence type="ECO:0000256" key="8">
    <source>
        <dbReference type="PROSITE-ProRule" id="PRU00282"/>
    </source>
</evidence>
<feature type="repeat" description="Solcar" evidence="8">
    <location>
        <begin position="271"/>
        <end position="355"/>
    </location>
</feature>
<evidence type="ECO:0000256" key="2">
    <source>
        <dbReference type="ARBA" id="ARBA00006375"/>
    </source>
</evidence>
<keyword evidence="6 11" id="KW-1133">Transmembrane helix</keyword>
<evidence type="ECO:0000256" key="7">
    <source>
        <dbReference type="ARBA" id="ARBA00023136"/>
    </source>
</evidence>
<dbReference type="InterPro" id="IPR018108">
    <property type="entry name" value="MCP_transmembrane"/>
</dbReference>
<dbReference type="InterPro" id="IPR023395">
    <property type="entry name" value="MCP_dom_sf"/>
</dbReference>
<dbReference type="PROSITE" id="PS50920">
    <property type="entry name" value="SOLCAR"/>
    <property type="match status" value="3"/>
</dbReference>
<dbReference type="PANTHER" id="PTHR45939">
    <property type="entry name" value="PEROXISOMAL MEMBRANE PROTEIN PMP34-RELATED"/>
    <property type="match status" value="1"/>
</dbReference>
<dbReference type="InterPro" id="IPR052217">
    <property type="entry name" value="Mito/Peroxisomal_Carrier"/>
</dbReference>
<comment type="similarity">
    <text evidence="2 9">Belongs to the mitochondrial carrier (TC 2.A.29) family.</text>
</comment>
<dbReference type="STRING" id="1684307.A0A316U209"/>
<evidence type="ECO:0000256" key="1">
    <source>
        <dbReference type="ARBA" id="ARBA00004141"/>
    </source>
</evidence>
<keyword evidence="3 9" id="KW-0813">Transport</keyword>
<feature type="transmembrane region" description="Helical" evidence="11">
    <location>
        <begin position="125"/>
        <end position="153"/>
    </location>
</feature>
<dbReference type="EMBL" id="KZ819336">
    <property type="protein sequence ID" value="PWN18463.1"/>
    <property type="molecule type" value="Genomic_DNA"/>
</dbReference>
<evidence type="ECO:0000256" key="4">
    <source>
        <dbReference type="ARBA" id="ARBA00022692"/>
    </source>
</evidence>
<dbReference type="GeneID" id="37015006"/>
<dbReference type="Gene3D" id="1.50.40.10">
    <property type="entry name" value="Mitochondrial carrier domain"/>
    <property type="match status" value="2"/>
</dbReference>
<keyword evidence="4 8" id="KW-0812">Transmembrane</keyword>
<dbReference type="GO" id="GO:0015217">
    <property type="term" value="F:ADP transmembrane transporter activity"/>
    <property type="evidence" value="ECO:0007669"/>
    <property type="project" value="TreeGrafter"/>
</dbReference>
<dbReference type="Pfam" id="PF00153">
    <property type="entry name" value="Mito_carr"/>
    <property type="match status" value="3"/>
</dbReference>
<comment type="subcellular location">
    <subcellularLocation>
        <location evidence="1">Membrane</location>
        <topology evidence="1">Multi-pass membrane protein</topology>
    </subcellularLocation>
</comment>
<evidence type="ECO:0000256" key="11">
    <source>
        <dbReference type="SAM" id="Phobius"/>
    </source>
</evidence>
<gene>
    <name evidence="12" type="ORF">BCV69DRAFT_285091</name>
</gene>
<accession>A0A316U209</accession>
<dbReference type="Proteomes" id="UP000245942">
    <property type="component" value="Unassembled WGS sequence"/>
</dbReference>
<dbReference type="OrthoDB" id="446044at2759"/>
<protein>
    <submittedName>
        <fullName evidence="12">Mitochondrial carrier</fullName>
    </submittedName>
</protein>
<evidence type="ECO:0000256" key="3">
    <source>
        <dbReference type="ARBA" id="ARBA00022448"/>
    </source>
</evidence>
<feature type="region of interest" description="Disordered" evidence="10">
    <location>
        <begin position="160"/>
        <end position="194"/>
    </location>
</feature>
<feature type="transmembrane region" description="Helical" evidence="11">
    <location>
        <begin position="85"/>
        <end position="105"/>
    </location>
</feature>
<organism evidence="12 13">
    <name type="scientific">Pseudomicrostroma glucosiphilum</name>
    <dbReference type="NCBI Taxonomy" id="1684307"/>
    <lineage>
        <taxon>Eukaryota</taxon>
        <taxon>Fungi</taxon>
        <taxon>Dikarya</taxon>
        <taxon>Basidiomycota</taxon>
        <taxon>Ustilaginomycotina</taxon>
        <taxon>Exobasidiomycetes</taxon>
        <taxon>Microstromatales</taxon>
        <taxon>Microstromatales incertae sedis</taxon>
        <taxon>Pseudomicrostroma</taxon>
    </lineage>
</organism>
<keyword evidence="13" id="KW-1185">Reference proteome</keyword>
<sequence length="382" mass="40860">MAEPLTPFGDALAGALGAVYASTLTYPMDTVKTRIQAGTVWKDHVVRKDGPDGKSVTVRKNVGLLDGMLVIARSREGISGLYKGLGANIVNAFSMQFAYFYWYSFIRNFYLARLMKRNGATKAPVIGTAMELALGALAGAVAQLFTIPVAVIATRQQLSSKAPPTGSVSSDEGKGYGKTTISGRPAGAERDEKKDLTAPLKVAASAVSSKLGEDDSFVGVAREILREDGVTGLWRGLRPSLVLTVNPAITYGVFERVKSLLLAASPEGTKLTPWRSFLVGALSKTLATVVTFPYILSKIRLQAKNTPYKGAIDVLRKIAAEKGITGWYQGMQAQIIKAVITQAVLFVARDYFTGVVRAMMNRRNLAQVLPQAAAAVVVGPTK</sequence>
<feature type="repeat" description="Solcar" evidence="8">
    <location>
        <begin position="5"/>
        <end position="109"/>
    </location>
</feature>
<evidence type="ECO:0000313" key="13">
    <source>
        <dbReference type="Proteomes" id="UP000245942"/>
    </source>
</evidence>
<keyword evidence="5" id="KW-0677">Repeat</keyword>
<dbReference type="AlphaFoldDB" id="A0A316U209"/>
<evidence type="ECO:0000313" key="12">
    <source>
        <dbReference type="EMBL" id="PWN18463.1"/>
    </source>
</evidence>
<keyword evidence="7 8" id="KW-0472">Membrane</keyword>
<dbReference type="SUPFAM" id="SSF103506">
    <property type="entry name" value="Mitochondrial carrier"/>
    <property type="match status" value="1"/>
</dbReference>
<name>A0A316U209_9BASI</name>
<feature type="compositionally biased region" description="Polar residues" evidence="10">
    <location>
        <begin position="160"/>
        <end position="170"/>
    </location>
</feature>
<proteinExistence type="inferred from homology"/>